<evidence type="ECO:0000256" key="1">
    <source>
        <dbReference type="PROSITE-ProRule" id="PRU00339"/>
    </source>
</evidence>
<gene>
    <name evidence="4" type="ORF">PLOB_00025584</name>
</gene>
<dbReference type="PANTHER" id="PTHR10098">
    <property type="entry name" value="RAPSYN-RELATED"/>
    <property type="match status" value="1"/>
</dbReference>
<evidence type="ECO:0000313" key="4">
    <source>
        <dbReference type="EMBL" id="CAH3117139.1"/>
    </source>
</evidence>
<feature type="domain" description="CHAT" evidence="3">
    <location>
        <begin position="652"/>
        <end position="949"/>
    </location>
</feature>
<comment type="caution">
    <text evidence="4">The sequence shown here is derived from an EMBL/GenBank/DDBJ whole genome shotgun (WGS) entry which is preliminary data.</text>
</comment>
<dbReference type="InterPro" id="IPR011990">
    <property type="entry name" value="TPR-like_helical_dom_sf"/>
</dbReference>
<dbReference type="InterPro" id="IPR019734">
    <property type="entry name" value="TPR_rpt"/>
</dbReference>
<dbReference type="Pfam" id="PF13424">
    <property type="entry name" value="TPR_12"/>
    <property type="match status" value="3"/>
</dbReference>
<feature type="repeat" description="TPR" evidence="1">
    <location>
        <begin position="286"/>
        <end position="319"/>
    </location>
</feature>
<sequence>MSDTTTAVEATDFQEIESEYGTGEDKAANVNEKNWEEEFHDKALEGHLYRRTAIKSFNEGDFQEAIRWHELHLKITEEIADRTGEGLACGSLGITFFHLGDLKEAINYLERHLAICKELGDRAGEGRAYSNLGSAFYGLNDFINAKVYHQLHLDITKQLGDKKGEKSACANLGRVYVRLRDFNKAIEYHRLHLIIAKKLGDRTGEVNAYANLAFAYASLCNFRRSIQYHNLHLSVVQEIGDKVKEEVAYSNLGMAYRNLGDFRTAVGYHQQQLEIAKDRRDRHSEADACASLGHCYRSLGDYRTAVKYYDLYLSAAKETGDRKVEGRAYASLSTSYCFLRDFERALYCSQLHLVITQEVGDRTGEGQAYGSLGDAYHFLGNFETAAQCHQQALSISKELQDKAAEGHGYQSLGRDFCRQGNFKKGLEYHLLHLSTAKMTGDQAEEGIGYNHLGNTHYFLGDLSRAEESYKLSAKLFDGIKNNPQLKEHWQISLRNYQKDNYNALWKVLLQQGNVKEALLTAEREREQALEDLIEWEYGITSNQTVFREANENEFLNASSPQIVFIAVDQNAINFWVLDKGNSLYYEQKEIDQRYLKDCVDASLASLSQNDYYRTGEEESGSYEDRSFDALVNAETRDKSNMKRPAPVSGTEDPLRVLDDMVISPMANKIQGDEVVVVPDGPLLYAPFAALLDRHSKFFSEMSTVRIIPTLSSLTVMEQCSEGRRRTDVALLVGDPWLGSIRVEKKGKKKDKKKKKRKGNKKVEVTGLPQLPAAKTEIELIGMILNTKPLSGRDATKQEVLGRIRSATLVHIAARGKVETGEIVLSPNTTHFSETLKEEDYLLTIRDLKDVELQAKLVVLSCYHSGRGEVRSEGVVNIARAFLSAGARSVLVSLWGICNEATQELMRNFYNNLVEGLSASRCLSMAMKVMRESDRFSDVKHWAPFVLIGDDVTFNFYRDAR</sequence>
<dbReference type="InterPro" id="IPR024983">
    <property type="entry name" value="CHAT_dom"/>
</dbReference>
<organism evidence="4 5">
    <name type="scientific">Porites lobata</name>
    <dbReference type="NCBI Taxonomy" id="104759"/>
    <lineage>
        <taxon>Eukaryota</taxon>
        <taxon>Metazoa</taxon>
        <taxon>Cnidaria</taxon>
        <taxon>Anthozoa</taxon>
        <taxon>Hexacorallia</taxon>
        <taxon>Scleractinia</taxon>
        <taxon>Fungiina</taxon>
        <taxon>Poritidae</taxon>
        <taxon>Porites</taxon>
    </lineage>
</organism>
<dbReference type="EMBL" id="CALNXK010000030">
    <property type="protein sequence ID" value="CAH3117139.1"/>
    <property type="molecule type" value="Genomic_DNA"/>
</dbReference>
<dbReference type="SMART" id="SM00028">
    <property type="entry name" value="TPR"/>
    <property type="match status" value="10"/>
</dbReference>
<feature type="compositionally biased region" description="Basic residues" evidence="2">
    <location>
        <begin position="744"/>
        <end position="759"/>
    </location>
</feature>
<evidence type="ECO:0000313" key="5">
    <source>
        <dbReference type="Proteomes" id="UP001159405"/>
    </source>
</evidence>
<reference evidence="4 5" key="1">
    <citation type="submission" date="2022-05" db="EMBL/GenBank/DDBJ databases">
        <authorList>
            <consortium name="Genoscope - CEA"/>
            <person name="William W."/>
        </authorList>
    </citation>
    <scope>NUCLEOTIDE SEQUENCE [LARGE SCALE GENOMIC DNA]</scope>
</reference>
<dbReference type="PROSITE" id="PS50005">
    <property type="entry name" value="TPR"/>
    <property type="match status" value="3"/>
</dbReference>
<keyword evidence="5" id="KW-1185">Reference proteome</keyword>
<dbReference type="Pfam" id="PF12770">
    <property type="entry name" value="CHAT"/>
    <property type="match status" value="1"/>
</dbReference>
<accession>A0ABN8NPE5</accession>
<dbReference type="SUPFAM" id="SSF48452">
    <property type="entry name" value="TPR-like"/>
    <property type="match status" value="3"/>
</dbReference>
<evidence type="ECO:0000256" key="2">
    <source>
        <dbReference type="SAM" id="MobiDB-lite"/>
    </source>
</evidence>
<dbReference type="Gene3D" id="1.25.40.10">
    <property type="entry name" value="Tetratricopeptide repeat domain"/>
    <property type="match status" value="4"/>
</dbReference>
<protein>
    <recommendedName>
        <fullName evidence="3">CHAT domain-containing protein</fullName>
    </recommendedName>
</protein>
<dbReference type="Pfam" id="PF13176">
    <property type="entry name" value="TPR_7"/>
    <property type="match status" value="1"/>
</dbReference>
<keyword evidence="1" id="KW-0802">TPR repeat</keyword>
<feature type="region of interest" description="Disordered" evidence="2">
    <location>
        <begin position="744"/>
        <end position="763"/>
    </location>
</feature>
<dbReference type="Proteomes" id="UP001159405">
    <property type="component" value="Unassembled WGS sequence"/>
</dbReference>
<evidence type="ECO:0000259" key="3">
    <source>
        <dbReference type="Pfam" id="PF12770"/>
    </source>
</evidence>
<proteinExistence type="predicted"/>
<name>A0ABN8NPE5_9CNID</name>
<dbReference type="PANTHER" id="PTHR10098:SF108">
    <property type="entry name" value="TETRATRICOPEPTIDE REPEAT PROTEIN 28"/>
    <property type="match status" value="1"/>
</dbReference>
<feature type="repeat" description="TPR" evidence="1">
    <location>
        <begin position="366"/>
        <end position="399"/>
    </location>
</feature>
<feature type="repeat" description="TPR" evidence="1">
    <location>
        <begin position="246"/>
        <end position="279"/>
    </location>
</feature>